<protein>
    <submittedName>
        <fullName evidence="1">Uncharacterized protein</fullName>
    </submittedName>
</protein>
<organism evidence="1 2">
    <name type="scientific">Vibrio cholerae</name>
    <dbReference type="NCBI Taxonomy" id="666"/>
    <lineage>
        <taxon>Bacteria</taxon>
        <taxon>Pseudomonadati</taxon>
        <taxon>Pseudomonadota</taxon>
        <taxon>Gammaproteobacteria</taxon>
        <taxon>Vibrionales</taxon>
        <taxon>Vibrionaceae</taxon>
        <taxon>Vibrio</taxon>
    </lineage>
</organism>
<dbReference type="Proteomes" id="UP000044806">
    <property type="component" value="Unassembled WGS sequence"/>
</dbReference>
<gene>
    <name evidence="1" type="ORF">ERS013165_01965</name>
</gene>
<proteinExistence type="predicted"/>
<dbReference type="AlphaFoldDB" id="A0A655QIU0"/>
<accession>A0A655QIU0</accession>
<reference evidence="1 2" key="1">
    <citation type="submission" date="2015-07" db="EMBL/GenBank/DDBJ databases">
        <authorList>
            <consortium name="Pathogen Informatics"/>
        </authorList>
    </citation>
    <scope>NUCLEOTIDE SEQUENCE [LARGE SCALE GENOMIC DNA]</scope>
    <source>
        <strain evidence="1 2">A51</strain>
    </source>
</reference>
<name>A0A655QIU0_VIBCL</name>
<sequence length="35" mass="3567">MIPGKPAAPSAWAFTLNKVMKALAKAAPQMAAING</sequence>
<evidence type="ECO:0000313" key="1">
    <source>
        <dbReference type="EMBL" id="CSA60106.1"/>
    </source>
</evidence>
<dbReference type="EMBL" id="CWOW01000009">
    <property type="protein sequence ID" value="CSA60106.1"/>
    <property type="molecule type" value="Genomic_DNA"/>
</dbReference>
<evidence type="ECO:0000313" key="2">
    <source>
        <dbReference type="Proteomes" id="UP000044806"/>
    </source>
</evidence>